<dbReference type="EMBL" id="FOTY01000048">
    <property type="protein sequence ID" value="SFM42764.1"/>
    <property type="molecule type" value="Genomic_DNA"/>
</dbReference>
<evidence type="ECO:0000313" key="2">
    <source>
        <dbReference type="Proteomes" id="UP000199668"/>
    </source>
</evidence>
<evidence type="ECO:0000313" key="1">
    <source>
        <dbReference type="EMBL" id="SFM42764.1"/>
    </source>
</evidence>
<dbReference type="Pfam" id="PF10764">
    <property type="entry name" value="Gin"/>
    <property type="match status" value="1"/>
</dbReference>
<keyword evidence="2" id="KW-1185">Reference proteome</keyword>
<reference evidence="1 2" key="1">
    <citation type="submission" date="2016-10" db="EMBL/GenBank/DDBJ databases">
        <authorList>
            <person name="de Groot N.N."/>
        </authorList>
    </citation>
    <scope>NUCLEOTIDE SEQUENCE [LARGE SCALE GENOMIC DNA]</scope>
    <source>
        <strain evidence="1 2">CGMCC 1.6134</strain>
    </source>
</reference>
<proteinExistence type="predicted"/>
<organism evidence="1 2">
    <name type="scientific">Salibacterium qingdaonense</name>
    <dbReference type="NCBI Taxonomy" id="266892"/>
    <lineage>
        <taxon>Bacteria</taxon>
        <taxon>Bacillati</taxon>
        <taxon>Bacillota</taxon>
        <taxon>Bacilli</taxon>
        <taxon>Bacillales</taxon>
        <taxon>Bacillaceae</taxon>
    </lineage>
</organism>
<dbReference type="AlphaFoldDB" id="A0A1I4QRQ8"/>
<dbReference type="STRING" id="266892.SAMN04488054_14815"/>
<dbReference type="OrthoDB" id="2886653at2"/>
<sequence length="63" mass="7199">MEKDRQTDSCTLCGRKESRGIHILDIFLCLDCEKELLQLEAEDPTYHQAVKTLSSSRASKLLM</sequence>
<gene>
    <name evidence="1" type="ORF">SAMN04488054_14815</name>
</gene>
<protein>
    <submittedName>
        <fullName evidence="1">Inhibitor of sigma-G Gin</fullName>
    </submittedName>
</protein>
<accession>A0A1I4QRQ8</accession>
<dbReference type="Proteomes" id="UP000199668">
    <property type="component" value="Unassembled WGS sequence"/>
</dbReference>
<dbReference type="InterPro" id="IPR019700">
    <property type="entry name" value="Sigma-G_inhibitor_Gin"/>
</dbReference>
<dbReference type="RefSeq" id="WP_090928905.1">
    <property type="nucleotide sequence ID" value="NZ_FOTY01000048.1"/>
</dbReference>
<name>A0A1I4QRQ8_9BACI</name>